<evidence type="ECO:0000313" key="1">
    <source>
        <dbReference type="EMBL" id="RZC08435.1"/>
    </source>
</evidence>
<dbReference type="EMBL" id="QZWG01000006">
    <property type="protein sequence ID" value="RZC08435.1"/>
    <property type="molecule type" value="Genomic_DNA"/>
</dbReference>
<protein>
    <submittedName>
        <fullName evidence="1">Uncharacterized protein</fullName>
    </submittedName>
</protein>
<comment type="caution">
    <text evidence="1">The sequence shown here is derived from an EMBL/GenBank/DDBJ whole genome shotgun (WGS) entry which is preliminary data.</text>
</comment>
<accession>A0A445KCA2</accession>
<sequence>MIELSMVYDKIQTENRFSNLSTSERQEIQMKKAKLIGMLDEVLCRVSSRAAQGKNRKTEDTIIGASKKYHLGQLKTKIAKLRTQLLESPKVPCTVSSQAAQDKNSKTKDIIIGASKKYHLRQLKTNIAKLRTQLLEPPKGCYHGDHDEGVKFINIEEEE</sequence>
<dbReference type="Proteomes" id="UP000289340">
    <property type="component" value="Chromosome 6"/>
</dbReference>
<proteinExistence type="predicted"/>
<name>A0A445KCA2_GLYSO</name>
<dbReference type="AlphaFoldDB" id="A0A445KCA2"/>
<organism evidence="1 2">
    <name type="scientific">Glycine soja</name>
    <name type="common">Wild soybean</name>
    <dbReference type="NCBI Taxonomy" id="3848"/>
    <lineage>
        <taxon>Eukaryota</taxon>
        <taxon>Viridiplantae</taxon>
        <taxon>Streptophyta</taxon>
        <taxon>Embryophyta</taxon>
        <taxon>Tracheophyta</taxon>
        <taxon>Spermatophyta</taxon>
        <taxon>Magnoliopsida</taxon>
        <taxon>eudicotyledons</taxon>
        <taxon>Gunneridae</taxon>
        <taxon>Pentapetalae</taxon>
        <taxon>rosids</taxon>
        <taxon>fabids</taxon>
        <taxon>Fabales</taxon>
        <taxon>Fabaceae</taxon>
        <taxon>Papilionoideae</taxon>
        <taxon>50 kb inversion clade</taxon>
        <taxon>NPAAA clade</taxon>
        <taxon>indigoferoid/millettioid clade</taxon>
        <taxon>Phaseoleae</taxon>
        <taxon>Glycine</taxon>
        <taxon>Glycine subgen. Soja</taxon>
    </lineage>
</organism>
<evidence type="ECO:0000313" key="2">
    <source>
        <dbReference type="Proteomes" id="UP000289340"/>
    </source>
</evidence>
<gene>
    <name evidence="1" type="ORF">D0Y65_015244</name>
</gene>
<keyword evidence="2" id="KW-1185">Reference proteome</keyword>
<reference evidence="1 2" key="1">
    <citation type="submission" date="2018-09" db="EMBL/GenBank/DDBJ databases">
        <title>A high-quality reference genome of wild soybean provides a powerful tool to mine soybean genomes.</title>
        <authorList>
            <person name="Xie M."/>
            <person name="Chung C.Y.L."/>
            <person name="Li M.-W."/>
            <person name="Wong F.-L."/>
            <person name="Chan T.-F."/>
            <person name="Lam H.-M."/>
        </authorList>
    </citation>
    <scope>NUCLEOTIDE SEQUENCE [LARGE SCALE GENOMIC DNA]</scope>
    <source>
        <strain evidence="2">cv. W05</strain>
        <tissue evidence="1">Hypocotyl of etiolated seedlings</tissue>
    </source>
</reference>